<evidence type="ECO:0000256" key="4">
    <source>
        <dbReference type="ARBA" id="ARBA00022723"/>
    </source>
</evidence>
<name>A0A9P6IT65_MORAP</name>
<dbReference type="PROSITE" id="PS51504">
    <property type="entry name" value="H15"/>
    <property type="match status" value="1"/>
</dbReference>
<dbReference type="GO" id="GO:0003677">
    <property type="term" value="F:DNA binding"/>
    <property type="evidence" value="ECO:0007669"/>
    <property type="project" value="InterPro"/>
</dbReference>
<accession>A0A9P6IT65</accession>
<dbReference type="InterPro" id="IPR019786">
    <property type="entry name" value="Zinc_finger_PHD-type_CS"/>
</dbReference>
<dbReference type="CDD" id="cd15502">
    <property type="entry name" value="PHD_Phf1p_Phf2p_like"/>
    <property type="match status" value="1"/>
</dbReference>
<dbReference type="PROSITE" id="PS01359">
    <property type="entry name" value="ZF_PHD_1"/>
    <property type="match status" value="1"/>
</dbReference>
<evidence type="ECO:0000256" key="7">
    <source>
        <dbReference type="ARBA" id="ARBA00023159"/>
    </source>
</evidence>
<protein>
    <recommendedName>
        <fullName evidence="2">Histone H1</fullName>
    </recommendedName>
</protein>
<organism evidence="13 14">
    <name type="scientific">Mortierella alpina</name>
    <name type="common">Oleaginous fungus</name>
    <name type="synonym">Mortierella renispora</name>
    <dbReference type="NCBI Taxonomy" id="64518"/>
    <lineage>
        <taxon>Eukaryota</taxon>
        <taxon>Fungi</taxon>
        <taxon>Fungi incertae sedis</taxon>
        <taxon>Mucoromycota</taxon>
        <taxon>Mortierellomycotina</taxon>
        <taxon>Mortierellomycetes</taxon>
        <taxon>Mortierellales</taxon>
        <taxon>Mortierellaceae</taxon>
        <taxon>Mortierella</taxon>
    </lineage>
</organism>
<dbReference type="InterPro" id="IPR036388">
    <property type="entry name" value="WH-like_DNA-bd_sf"/>
</dbReference>
<dbReference type="EMBL" id="JAAAHY010001777">
    <property type="protein sequence ID" value="KAF9946832.1"/>
    <property type="molecule type" value="Genomic_DNA"/>
</dbReference>
<dbReference type="GO" id="GO:0045814">
    <property type="term" value="P:negative regulation of gene expression, epigenetic"/>
    <property type="evidence" value="ECO:0007669"/>
    <property type="project" value="TreeGrafter"/>
</dbReference>
<evidence type="ECO:0000313" key="14">
    <source>
        <dbReference type="Proteomes" id="UP000738359"/>
    </source>
</evidence>
<evidence type="ECO:0000259" key="11">
    <source>
        <dbReference type="PROSITE" id="PS50016"/>
    </source>
</evidence>
<comment type="caution">
    <text evidence="13">The sequence shown here is derived from an EMBL/GenBank/DDBJ whole genome shotgun (WGS) entry which is preliminary data.</text>
</comment>
<dbReference type="GO" id="GO:0006334">
    <property type="term" value="P:nucleosome assembly"/>
    <property type="evidence" value="ECO:0007669"/>
    <property type="project" value="InterPro"/>
</dbReference>
<evidence type="ECO:0000256" key="8">
    <source>
        <dbReference type="ARBA" id="ARBA00023242"/>
    </source>
</evidence>
<dbReference type="GO" id="GO:0000786">
    <property type="term" value="C:nucleosome"/>
    <property type="evidence" value="ECO:0007669"/>
    <property type="project" value="InterPro"/>
</dbReference>
<dbReference type="InterPro" id="IPR019787">
    <property type="entry name" value="Znf_PHD-finger"/>
</dbReference>
<evidence type="ECO:0000256" key="2">
    <source>
        <dbReference type="ARBA" id="ARBA00020833"/>
    </source>
</evidence>
<evidence type="ECO:0000256" key="6">
    <source>
        <dbReference type="ARBA" id="ARBA00022833"/>
    </source>
</evidence>
<keyword evidence="14" id="KW-1185">Reference proteome</keyword>
<dbReference type="PANTHER" id="PTHR12628:SF10">
    <property type="entry name" value="HOMEOBOX DOMAIN-CONTAINING PROTEIN"/>
    <property type="match status" value="1"/>
</dbReference>
<keyword evidence="7" id="KW-0010">Activator</keyword>
<proteinExistence type="predicted"/>
<dbReference type="GO" id="GO:0005634">
    <property type="term" value="C:nucleus"/>
    <property type="evidence" value="ECO:0007669"/>
    <property type="project" value="UniProtKB-SubCell"/>
</dbReference>
<dbReference type="InterPro" id="IPR001965">
    <property type="entry name" value="Znf_PHD"/>
</dbReference>
<dbReference type="OrthoDB" id="5863171at2759"/>
<dbReference type="PANTHER" id="PTHR12628">
    <property type="entry name" value="POLYCOMB-LIKE TRANSCRIPTION FACTOR"/>
    <property type="match status" value="1"/>
</dbReference>
<comment type="subcellular location">
    <subcellularLocation>
        <location evidence="1">Nucleus</location>
    </subcellularLocation>
</comment>
<dbReference type="SUPFAM" id="SSF46785">
    <property type="entry name" value="Winged helix' DNA-binding domain"/>
    <property type="match status" value="1"/>
</dbReference>
<evidence type="ECO:0000256" key="10">
    <source>
        <dbReference type="SAM" id="MobiDB-lite"/>
    </source>
</evidence>
<dbReference type="Gene3D" id="3.30.40.10">
    <property type="entry name" value="Zinc/RING finger domain, C3HC4 (zinc finger)"/>
    <property type="match status" value="1"/>
</dbReference>
<evidence type="ECO:0000256" key="5">
    <source>
        <dbReference type="ARBA" id="ARBA00022771"/>
    </source>
</evidence>
<evidence type="ECO:0000313" key="13">
    <source>
        <dbReference type="EMBL" id="KAF9946832.1"/>
    </source>
</evidence>
<evidence type="ECO:0000256" key="3">
    <source>
        <dbReference type="ARBA" id="ARBA00022553"/>
    </source>
</evidence>
<evidence type="ECO:0000259" key="12">
    <source>
        <dbReference type="PROSITE" id="PS51504"/>
    </source>
</evidence>
<dbReference type="GO" id="GO:0008270">
    <property type="term" value="F:zinc ion binding"/>
    <property type="evidence" value="ECO:0007669"/>
    <property type="project" value="UniProtKB-KW"/>
</dbReference>
<dbReference type="PROSITE" id="PS50016">
    <property type="entry name" value="ZF_PHD_2"/>
    <property type="match status" value="1"/>
</dbReference>
<sequence>MLCIGRVKTGDEDDFEMSDSIHQSTIMAKRLRSRSETKKSGTMALAVSVLQTFQGYCGANDEREVHFSSQFRSEGEEGGCAICLEGHCNSGNQIVLCDNCDRGFHQLCHSPRIGNEFADIKELGWTCYPCRPVPEAGNSQGLSSMAEDLSLTGEQVPRAIKEKYLQSLSRDNLVELISRIEYSSPSIKLYPMRLSSPAEPRSDTKPLPQGMMEMSVKQEPSMEPSHMMISPNYQTMADVQGDYFVSHFRPTLDSPLAQLQQTNQFIQNAANMNARHSYVTPDSTRGVACTSSQPATPSTPRVSTGRQTPGSGPGTGIPGAYHSVKAQDLPPYEEMIFMAIGDLNQEAGSAPKSILDWVHDHYPVPDTFRASCGQAISKAAKKGRLLKEGSLYKLKPGYTYPRPKKVFLTLRL</sequence>
<keyword evidence="3" id="KW-0597">Phosphoprotein</keyword>
<dbReference type="InterPro" id="IPR036390">
    <property type="entry name" value="WH_DNA-bd_sf"/>
</dbReference>
<dbReference type="SMART" id="SM00526">
    <property type="entry name" value="H15"/>
    <property type="match status" value="1"/>
</dbReference>
<evidence type="ECO:0000256" key="9">
    <source>
        <dbReference type="PROSITE-ProRule" id="PRU00146"/>
    </source>
</evidence>
<feature type="compositionally biased region" description="Polar residues" evidence="10">
    <location>
        <begin position="289"/>
        <end position="307"/>
    </location>
</feature>
<keyword evidence="4" id="KW-0479">Metal-binding</keyword>
<dbReference type="GO" id="GO:0003682">
    <property type="term" value="F:chromatin binding"/>
    <property type="evidence" value="ECO:0007669"/>
    <property type="project" value="TreeGrafter"/>
</dbReference>
<dbReference type="Pfam" id="PF00538">
    <property type="entry name" value="Linker_histone"/>
    <property type="match status" value="1"/>
</dbReference>
<feature type="domain" description="H15" evidence="12">
    <location>
        <begin position="328"/>
        <end position="396"/>
    </location>
</feature>
<gene>
    <name evidence="13" type="ORF">BGZ70_003004</name>
</gene>
<evidence type="ECO:0000256" key="1">
    <source>
        <dbReference type="ARBA" id="ARBA00004123"/>
    </source>
</evidence>
<dbReference type="SUPFAM" id="SSF57903">
    <property type="entry name" value="FYVE/PHD zinc finger"/>
    <property type="match status" value="1"/>
</dbReference>
<dbReference type="InterPro" id="IPR005818">
    <property type="entry name" value="Histone_H1/H5_H15"/>
</dbReference>
<dbReference type="InterPro" id="IPR011011">
    <property type="entry name" value="Znf_FYVE_PHD"/>
</dbReference>
<feature type="domain" description="PHD-type" evidence="11">
    <location>
        <begin position="77"/>
        <end position="133"/>
    </location>
</feature>
<dbReference type="InterPro" id="IPR013083">
    <property type="entry name" value="Znf_RING/FYVE/PHD"/>
</dbReference>
<keyword evidence="5 9" id="KW-0863">Zinc-finger</keyword>
<keyword evidence="6" id="KW-0862">Zinc</keyword>
<dbReference type="Gene3D" id="1.10.10.10">
    <property type="entry name" value="Winged helix-like DNA-binding domain superfamily/Winged helix DNA-binding domain"/>
    <property type="match status" value="1"/>
</dbReference>
<dbReference type="AlphaFoldDB" id="A0A9P6IT65"/>
<dbReference type="Proteomes" id="UP000738359">
    <property type="component" value="Unassembled WGS sequence"/>
</dbReference>
<reference evidence="13" key="1">
    <citation type="journal article" date="2020" name="Fungal Divers.">
        <title>Resolving the Mortierellaceae phylogeny through synthesis of multi-gene phylogenetics and phylogenomics.</title>
        <authorList>
            <person name="Vandepol N."/>
            <person name="Liber J."/>
            <person name="Desiro A."/>
            <person name="Na H."/>
            <person name="Kennedy M."/>
            <person name="Barry K."/>
            <person name="Grigoriev I.V."/>
            <person name="Miller A.N."/>
            <person name="O'Donnell K."/>
            <person name="Stajich J.E."/>
            <person name="Bonito G."/>
        </authorList>
    </citation>
    <scope>NUCLEOTIDE SEQUENCE</scope>
    <source>
        <strain evidence="13">CK1249</strain>
    </source>
</reference>
<dbReference type="Pfam" id="PF00628">
    <property type="entry name" value="PHD"/>
    <property type="match status" value="1"/>
</dbReference>
<dbReference type="SMART" id="SM00249">
    <property type="entry name" value="PHD"/>
    <property type="match status" value="1"/>
</dbReference>
<keyword evidence="8" id="KW-0539">Nucleus</keyword>
<feature type="region of interest" description="Disordered" evidence="10">
    <location>
        <begin position="281"/>
        <end position="320"/>
    </location>
</feature>